<feature type="domain" description="Retroviral polymerase SH3-like" evidence="2">
    <location>
        <begin position="323"/>
        <end position="385"/>
    </location>
</feature>
<gene>
    <name evidence="3" type="ORF">Acr_00g0090110</name>
</gene>
<dbReference type="PROSITE" id="PS51257">
    <property type="entry name" value="PROKAR_LIPOPROTEIN"/>
    <property type="match status" value="1"/>
</dbReference>
<dbReference type="AlphaFoldDB" id="A0A7J0DY15"/>
<dbReference type="CDD" id="cd09272">
    <property type="entry name" value="RNase_HI_RT_Ty1"/>
    <property type="match status" value="1"/>
</dbReference>
<dbReference type="OrthoDB" id="1938465at2759"/>
<reference evidence="4" key="1">
    <citation type="submission" date="2019-07" db="EMBL/GenBank/DDBJ databases">
        <title>De Novo Assembly of kiwifruit Actinidia rufa.</title>
        <authorList>
            <person name="Sugita-Konishi S."/>
            <person name="Sato K."/>
            <person name="Mori E."/>
            <person name="Abe Y."/>
            <person name="Kisaki G."/>
            <person name="Hamano K."/>
            <person name="Suezawa K."/>
            <person name="Otani M."/>
            <person name="Fukuda T."/>
            <person name="Manabe T."/>
            <person name="Gomi K."/>
            <person name="Tabuchi M."/>
            <person name="Akimitsu K."/>
            <person name="Kataoka I."/>
        </authorList>
    </citation>
    <scope>NUCLEOTIDE SEQUENCE [LARGE SCALE GENOMIC DNA]</scope>
    <source>
        <strain evidence="4">cv. Fuchu</strain>
    </source>
</reference>
<dbReference type="PANTHER" id="PTHR34222:SF100">
    <property type="entry name" value="CCHC-TYPE DOMAIN-CONTAINING PROTEIN"/>
    <property type="match status" value="1"/>
</dbReference>
<dbReference type="EMBL" id="BJWL01000438">
    <property type="protein sequence ID" value="GFS44400.1"/>
    <property type="molecule type" value="Genomic_DNA"/>
</dbReference>
<feature type="compositionally biased region" description="Basic residues" evidence="1">
    <location>
        <begin position="164"/>
        <end position="173"/>
    </location>
</feature>
<sequence>MSARHVSTPATSLICQPYRVSTLATSALACINFNLKTGTVSTPRLSPDFQTLQSLIHPFALYSIQDCQGSQTLTDFYNKLSNLWNHLAQFEPIWTCPTDAAAFYAYRDRSRLHHFLMALPPNYEHIRASLLHRHPLPTVGQALSKLKSEKYCSDTHSYEDCHSRSKSKRKGYHNRQTAVVTDSSGPSPDSSSSTLTTADVETIVTQDPRTEKTIGTGRKVGRLFELESLHAPHRFVAAASSLSSHVSFVLWHSHLECKLQHILDTVRALLISASVIESFWREAALTAVCTINRTPSLVTNNISLYEKLYGTTPNYNLLRVFGSACFVLFQPYERNKLKSRSRLCCFLGYGIEHKGYRCYDPISKRFRISRHVEFWEDVKFSDISKTPTPSGLGHPLFIDSSLDIILPVTSPSSAGSPPSPNLPSRIMDDPNASSLATLPSVPCPPVRCSTRVKTAPSHLRDYFALSTWHEPRNFRKASSSPDCLEDFTLCQGYYFSRPSFFIRFFVPIRMLIGQATPLIVDPLLDATSKLLWLRWLIQDLGIDSPSVALHCDNHSAIQIAHNDVSHERTKHIEIDCHFIRHHLQQ</sequence>
<comment type="caution">
    <text evidence="3">The sequence shown here is derived from an EMBL/GenBank/DDBJ whole genome shotgun (WGS) entry which is preliminary data.</text>
</comment>
<evidence type="ECO:0000313" key="4">
    <source>
        <dbReference type="Proteomes" id="UP000585474"/>
    </source>
</evidence>
<dbReference type="PANTHER" id="PTHR34222">
    <property type="entry name" value="GAG_PRE-INTEGRS DOMAIN-CONTAINING PROTEIN"/>
    <property type="match status" value="1"/>
</dbReference>
<name>A0A7J0DY15_9ERIC</name>
<keyword evidence="4" id="KW-1185">Reference proteome</keyword>
<dbReference type="Proteomes" id="UP000585474">
    <property type="component" value="Unassembled WGS sequence"/>
</dbReference>
<evidence type="ECO:0000313" key="3">
    <source>
        <dbReference type="EMBL" id="GFS44400.1"/>
    </source>
</evidence>
<evidence type="ECO:0000259" key="2">
    <source>
        <dbReference type="Pfam" id="PF25597"/>
    </source>
</evidence>
<proteinExistence type="predicted"/>
<feature type="region of interest" description="Disordered" evidence="1">
    <location>
        <begin position="156"/>
        <end position="196"/>
    </location>
</feature>
<protein>
    <recommendedName>
        <fullName evidence="2">Retroviral polymerase SH3-like domain-containing protein</fullName>
    </recommendedName>
</protein>
<evidence type="ECO:0000256" key="1">
    <source>
        <dbReference type="SAM" id="MobiDB-lite"/>
    </source>
</evidence>
<organism evidence="3 4">
    <name type="scientific">Actinidia rufa</name>
    <dbReference type="NCBI Taxonomy" id="165716"/>
    <lineage>
        <taxon>Eukaryota</taxon>
        <taxon>Viridiplantae</taxon>
        <taxon>Streptophyta</taxon>
        <taxon>Embryophyta</taxon>
        <taxon>Tracheophyta</taxon>
        <taxon>Spermatophyta</taxon>
        <taxon>Magnoliopsida</taxon>
        <taxon>eudicotyledons</taxon>
        <taxon>Gunneridae</taxon>
        <taxon>Pentapetalae</taxon>
        <taxon>asterids</taxon>
        <taxon>Ericales</taxon>
        <taxon>Actinidiaceae</taxon>
        <taxon>Actinidia</taxon>
    </lineage>
</organism>
<feature type="compositionally biased region" description="Low complexity" evidence="1">
    <location>
        <begin position="182"/>
        <end position="193"/>
    </location>
</feature>
<dbReference type="InterPro" id="IPR057670">
    <property type="entry name" value="SH3_retrovirus"/>
</dbReference>
<dbReference type="Pfam" id="PF25597">
    <property type="entry name" value="SH3_retrovirus"/>
    <property type="match status" value="1"/>
</dbReference>
<accession>A0A7J0DY15</accession>